<comment type="caution">
    <text evidence="2">The sequence shown here is derived from an EMBL/GenBank/DDBJ whole genome shotgun (WGS) entry which is preliminary data.</text>
</comment>
<dbReference type="SMART" id="SM00347">
    <property type="entry name" value="HTH_MARR"/>
    <property type="match status" value="1"/>
</dbReference>
<protein>
    <submittedName>
        <fullName evidence="2">MarR family transcriptional regulator</fullName>
    </submittedName>
</protein>
<dbReference type="Pfam" id="PF12802">
    <property type="entry name" value="MarR_2"/>
    <property type="match status" value="1"/>
</dbReference>
<dbReference type="GO" id="GO:0006950">
    <property type="term" value="P:response to stress"/>
    <property type="evidence" value="ECO:0007669"/>
    <property type="project" value="TreeGrafter"/>
</dbReference>
<feature type="domain" description="HTH marR-type" evidence="1">
    <location>
        <begin position="18"/>
        <end position="152"/>
    </location>
</feature>
<dbReference type="GO" id="GO:0003700">
    <property type="term" value="F:DNA-binding transcription factor activity"/>
    <property type="evidence" value="ECO:0007669"/>
    <property type="project" value="InterPro"/>
</dbReference>
<dbReference type="RefSeq" id="WP_167036591.1">
    <property type="nucleotide sequence ID" value="NZ_BAAANA010000001.1"/>
</dbReference>
<dbReference type="Proteomes" id="UP000543598">
    <property type="component" value="Unassembled WGS sequence"/>
</dbReference>
<dbReference type="InterPro" id="IPR036390">
    <property type="entry name" value="WH_DNA-bd_sf"/>
</dbReference>
<evidence type="ECO:0000313" key="3">
    <source>
        <dbReference type="Proteomes" id="UP000543598"/>
    </source>
</evidence>
<evidence type="ECO:0000259" key="1">
    <source>
        <dbReference type="PROSITE" id="PS50995"/>
    </source>
</evidence>
<dbReference type="InterPro" id="IPR039422">
    <property type="entry name" value="MarR/SlyA-like"/>
</dbReference>
<dbReference type="PANTHER" id="PTHR33164">
    <property type="entry name" value="TRANSCRIPTIONAL REGULATOR, MARR FAMILY"/>
    <property type="match status" value="1"/>
</dbReference>
<accession>A0A7Y2M081</accession>
<dbReference type="AlphaFoldDB" id="A0A7Y2M081"/>
<keyword evidence="3" id="KW-1185">Reference proteome</keyword>
<dbReference type="PROSITE" id="PS50995">
    <property type="entry name" value="HTH_MARR_2"/>
    <property type="match status" value="1"/>
</dbReference>
<dbReference type="InterPro" id="IPR036388">
    <property type="entry name" value="WH-like_DNA-bd_sf"/>
</dbReference>
<sequence length="162" mass="18182">MQSRGVEARPRTIDVRLANEAWEALFRASTTIVRELKAGDVWEDLLENEYSVLYPLSTAPDGLRMTDLAGDVLITQPGLSRLIRRMEERGLVCREEDPDDGRASRIRLTEEGAAVQHRVGAAHARHVAAEMTSRLDREQLTELRDVCRRMLMTAPASVVADD</sequence>
<proteinExistence type="predicted"/>
<dbReference type="PRINTS" id="PR00598">
    <property type="entry name" value="HTHMARR"/>
</dbReference>
<dbReference type="Gene3D" id="1.10.10.10">
    <property type="entry name" value="Winged helix-like DNA-binding domain superfamily/Winged helix DNA-binding domain"/>
    <property type="match status" value="1"/>
</dbReference>
<name>A0A7Y2M081_9MICO</name>
<gene>
    <name evidence="2" type="ORF">HLA99_09365</name>
</gene>
<evidence type="ECO:0000313" key="2">
    <source>
        <dbReference type="EMBL" id="NNH04055.1"/>
    </source>
</evidence>
<dbReference type="EMBL" id="JABEMB010000011">
    <property type="protein sequence ID" value="NNH04055.1"/>
    <property type="molecule type" value="Genomic_DNA"/>
</dbReference>
<reference evidence="2 3" key="1">
    <citation type="submission" date="2020-05" db="EMBL/GenBank/DDBJ databases">
        <title>MicrobeNet Type strains.</title>
        <authorList>
            <person name="Nicholson A.C."/>
        </authorList>
    </citation>
    <scope>NUCLEOTIDE SEQUENCE [LARGE SCALE GENOMIC DNA]</scope>
    <source>
        <strain evidence="2 3">JCM 14282</strain>
    </source>
</reference>
<dbReference type="SUPFAM" id="SSF46785">
    <property type="entry name" value="Winged helix' DNA-binding domain"/>
    <property type="match status" value="1"/>
</dbReference>
<dbReference type="InterPro" id="IPR000835">
    <property type="entry name" value="HTH_MarR-typ"/>
</dbReference>
<dbReference type="PANTHER" id="PTHR33164:SF104">
    <property type="entry name" value="TRANSCRIPTIONAL REGULATORY PROTEIN"/>
    <property type="match status" value="1"/>
</dbReference>
<organism evidence="2 3">
    <name type="scientific">Microbacterium ulmi</name>
    <dbReference type="NCBI Taxonomy" id="179095"/>
    <lineage>
        <taxon>Bacteria</taxon>
        <taxon>Bacillati</taxon>
        <taxon>Actinomycetota</taxon>
        <taxon>Actinomycetes</taxon>
        <taxon>Micrococcales</taxon>
        <taxon>Microbacteriaceae</taxon>
        <taxon>Microbacterium</taxon>
    </lineage>
</organism>